<reference evidence="1 2" key="1">
    <citation type="submission" date="2022-01" db="EMBL/GenBank/DDBJ databases">
        <title>Desulfofustis limnae sp. nov., a novel mesophilic sulfate-reducing bacterium isolated from marsh soil.</title>
        <authorList>
            <person name="Watanabe M."/>
            <person name="Takahashi A."/>
            <person name="Kojima H."/>
            <person name="Fukui M."/>
        </authorList>
    </citation>
    <scope>NUCLEOTIDE SEQUENCE [LARGE SCALE GENOMIC DNA]</scope>
    <source>
        <strain evidence="1 2">PPLL</strain>
    </source>
</reference>
<accession>A0ABM7WBP9</accession>
<organism evidence="1 2">
    <name type="scientific">Desulfofustis limnaeus</name>
    <dbReference type="NCBI Taxonomy" id="2740163"/>
    <lineage>
        <taxon>Bacteria</taxon>
        <taxon>Pseudomonadati</taxon>
        <taxon>Thermodesulfobacteriota</taxon>
        <taxon>Desulfobulbia</taxon>
        <taxon>Desulfobulbales</taxon>
        <taxon>Desulfocapsaceae</taxon>
        <taxon>Desulfofustis</taxon>
    </lineage>
</organism>
<evidence type="ECO:0000313" key="1">
    <source>
        <dbReference type="EMBL" id="BDD88375.1"/>
    </source>
</evidence>
<evidence type="ECO:0000313" key="2">
    <source>
        <dbReference type="Proteomes" id="UP000830055"/>
    </source>
</evidence>
<keyword evidence="2" id="KW-1185">Reference proteome</keyword>
<name>A0ABM7WBP9_9BACT</name>
<sequence>MPTVVYWPRPVGKRSARLSISPTLKQGATVFAEPCRQEMWSAALMARQGPSARMD</sequence>
<proteinExistence type="predicted"/>
<gene>
    <name evidence="1" type="ORF">DPPLL_27400</name>
</gene>
<protein>
    <submittedName>
        <fullName evidence="1">Uncharacterized protein</fullName>
    </submittedName>
</protein>
<dbReference type="EMBL" id="AP025516">
    <property type="protein sequence ID" value="BDD88375.1"/>
    <property type="molecule type" value="Genomic_DNA"/>
</dbReference>
<dbReference type="Proteomes" id="UP000830055">
    <property type="component" value="Chromosome"/>
</dbReference>